<proteinExistence type="predicted"/>
<dbReference type="PANTHER" id="PTHR47843:SF5">
    <property type="entry name" value="BTB_POZ DOMAIN PROTEIN"/>
    <property type="match status" value="1"/>
</dbReference>
<dbReference type="Proteomes" id="UP000572817">
    <property type="component" value="Unassembled WGS sequence"/>
</dbReference>
<evidence type="ECO:0000259" key="2">
    <source>
        <dbReference type="PROSITE" id="PS50097"/>
    </source>
</evidence>
<comment type="caution">
    <text evidence="3">The sequence shown here is derived from an EMBL/GenBank/DDBJ whole genome shotgun (WGS) entry which is preliminary data.</text>
</comment>
<dbReference type="PANTHER" id="PTHR47843">
    <property type="entry name" value="BTB DOMAIN-CONTAINING PROTEIN-RELATED"/>
    <property type="match status" value="1"/>
</dbReference>
<dbReference type="EMBL" id="WWBZ02000001">
    <property type="protein sequence ID" value="KAF4312975.1"/>
    <property type="molecule type" value="Genomic_DNA"/>
</dbReference>
<dbReference type="SUPFAM" id="SSF54695">
    <property type="entry name" value="POZ domain"/>
    <property type="match status" value="1"/>
</dbReference>
<dbReference type="AlphaFoldDB" id="A0A8H4J4M7"/>
<evidence type="ECO:0000313" key="4">
    <source>
        <dbReference type="Proteomes" id="UP000572817"/>
    </source>
</evidence>
<dbReference type="Gene3D" id="3.30.710.10">
    <property type="entry name" value="Potassium Channel Kv1.1, Chain A"/>
    <property type="match status" value="2"/>
</dbReference>
<dbReference type="PROSITE" id="PS50097">
    <property type="entry name" value="BTB"/>
    <property type="match status" value="1"/>
</dbReference>
<feature type="region of interest" description="Disordered" evidence="1">
    <location>
        <begin position="457"/>
        <end position="515"/>
    </location>
</feature>
<accession>A0A8H4J4M7</accession>
<protein>
    <submittedName>
        <fullName evidence="3">Btb poz-like protein</fullName>
    </submittedName>
</protein>
<name>A0A8H4J4M7_9PEZI</name>
<dbReference type="InterPro" id="IPR011333">
    <property type="entry name" value="SKP1/BTB/POZ_sf"/>
</dbReference>
<evidence type="ECO:0000256" key="1">
    <source>
        <dbReference type="SAM" id="MobiDB-lite"/>
    </source>
</evidence>
<sequence length="515" mass="59789">MPRLAMKDDPAADLKTAMSHHWDCGLRKDETTDLIIHCGEFHFHVHKLVLTWQCKFFKNALSSALGFKESQLSEIKMNDDDLEALLALLEYLYTYNYKTVSSNTEYKVAYEMRFQVKVYAIADKYDIPGLKKLATNRFKLTLSKEHKGYESSMFYKVVRDVYTSTPDSDRGLRNLVLKACTKYHDDESPTGIIEVDQESQLVVRCLLEYFYTHDYKHFLVELAYTPHSYESAEMHVEMYAIAERLELPELKDVAARKFHVKIIDIIEAVYTITPRRVNAFNGLREEIVCLFQRDEHRREFPENIDFTQIADGNPEIWKDFVIGTLGLGGCKWGPRWELVGRRMLAVLQDVPRNRQEPTRLALQTSRRSDSFKDLRRCKDRLQALSETPAYWKNWAHALTGLQREPGEYRCEICDGTFYWALPAKASRMALWPCRAYFALAHTINEWEERIQYHAVEDEDEDDGKHLGPESIFDVEGQLDVHGQEAQPLQGQSEDMDLDTVELETSRPPKSQGNGL</sequence>
<feature type="domain" description="BTB" evidence="2">
    <location>
        <begin position="32"/>
        <end position="101"/>
    </location>
</feature>
<dbReference type="OrthoDB" id="6359816at2759"/>
<dbReference type="CDD" id="cd18186">
    <property type="entry name" value="BTB_POZ_ZBTB_KLHL-like"/>
    <property type="match status" value="1"/>
</dbReference>
<organism evidence="3 4">
    <name type="scientific">Botryosphaeria dothidea</name>
    <dbReference type="NCBI Taxonomy" id="55169"/>
    <lineage>
        <taxon>Eukaryota</taxon>
        <taxon>Fungi</taxon>
        <taxon>Dikarya</taxon>
        <taxon>Ascomycota</taxon>
        <taxon>Pezizomycotina</taxon>
        <taxon>Dothideomycetes</taxon>
        <taxon>Dothideomycetes incertae sedis</taxon>
        <taxon>Botryosphaeriales</taxon>
        <taxon>Botryosphaeriaceae</taxon>
        <taxon>Botryosphaeria</taxon>
    </lineage>
</organism>
<keyword evidence="4" id="KW-1185">Reference proteome</keyword>
<dbReference type="Pfam" id="PF00651">
    <property type="entry name" value="BTB"/>
    <property type="match status" value="1"/>
</dbReference>
<reference evidence="3" key="1">
    <citation type="submission" date="2020-04" db="EMBL/GenBank/DDBJ databases">
        <title>Genome Assembly and Annotation of Botryosphaeria dothidea sdau 11-99, a Latent Pathogen of Apple Fruit Ring Rot in China.</title>
        <authorList>
            <person name="Yu C."/>
            <person name="Diao Y."/>
            <person name="Lu Q."/>
            <person name="Zhao J."/>
            <person name="Cui S."/>
            <person name="Peng C."/>
            <person name="He B."/>
            <person name="Liu H."/>
        </authorList>
    </citation>
    <scope>NUCLEOTIDE SEQUENCE [LARGE SCALE GENOMIC DNA]</scope>
    <source>
        <strain evidence="3">Sdau11-99</strain>
    </source>
</reference>
<dbReference type="SMART" id="SM00225">
    <property type="entry name" value="BTB"/>
    <property type="match status" value="1"/>
</dbReference>
<evidence type="ECO:0000313" key="3">
    <source>
        <dbReference type="EMBL" id="KAF4312975.1"/>
    </source>
</evidence>
<gene>
    <name evidence="3" type="ORF">GTA08_BOTSDO00669</name>
</gene>
<dbReference type="InterPro" id="IPR000210">
    <property type="entry name" value="BTB/POZ_dom"/>
</dbReference>